<sequence length="408" mass="47004">MQHDGLLKSTDNESFDKCVSCICGKMARKPFSHQTGRAKDLLGAIYTDFYGPFRTVSREGANYSITFTDDYSHYVMFTCLNINMRPQHNRVSERINRTLFEMVRSMMNLTNLTMSFLGYALEPAARILNMVSTKSARIPQVLDRYGFYVNVEEHKLGDHNKPVNYKHALSDTESEKWLEATNANMQFMEDNQVWRLVDLPPNGRTIRSKWLLKKTDMDGNVHTFKAHLVTQNYKVEYIAAPEVAMEAVWIRKFISGLGVVPTNKEPMKMYYDNSGAIIISNERGVQRVKSRVVSRFQQTLITNTIVFLPPLDHSRNLYITKFKMTSLADKAILSGADNRPPMLEKDMYDSWKSRMELYMLNRQHGRMILESVKNGPLLWPTVEENGVTRLKKYSELSTTEAIQADCDV</sequence>
<evidence type="ECO:0008006" key="2">
    <source>
        <dbReference type="Google" id="ProtNLM"/>
    </source>
</evidence>
<dbReference type="InterPro" id="IPR012337">
    <property type="entry name" value="RNaseH-like_sf"/>
</dbReference>
<evidence type="ECO:0000313" key="1">
    <source>
        <dbReference type="EMBL" id="GEU89466.1"/>
    </source>
</evidence>
<protein>
    <recommendedName>
        <fullName evidence="2">Integrase catalytic domain-containing protein</fullName>
    </recommendedName>
</protein>
<dbReference type="EMBL" id="BKCJ010009971">
    <property type="protein sequence ID" value="GEU89466.1"/>
    <property type="molecule type" value="Genomic_DNA"/>
</dbReference>
<accession>A0A6L2NTN7</accession>
<dbReference type="AlphaFoldDB" id="A0A6L2NTN7"/>
<name>A0A6L2NTN7_TANCI</name>
<dbReference type="PANTHER" id="PTHR42648:SF27">
    <property type="entry name" value="RNA-DIRECTED DNA POLYMERASE"/>
    <property type="match status" value="1"/>
</dbReference>
<reference evidence="1" key="1">
    <citation type="journal article" date="2019" name="Sci. Rep.">
        <title>Draft genome of Tanacetum cinerariifolium, the natural source of mosquito coil.</title>
        <authorList>
            <person name="Yamashiro T."/>
            <person name="Shiraishi A."/>
            <person name="Satake H."/>
            <person name="Nakayama K."/>
        </authorList>
    </citation>
    <scope>NUCLEOTIDE SEQUENCE</scope>
</reference>
<gene>
    <name evidence="1" type="ORF">Tci_061444</name>
</gene>
<proteinExistence type="predicted"/>
<dbReference type="InterPro" id="IPR039537">
    <property type="entry name" value="Retrotran_Ty1/copia-like"/>
</dbReference>
<dbReference type="SUPFAM" id="SSF53098">
    <property type="entry name" value="Ribonuclease H-like"/>
    <property type="match status" value="1"/>
</dbReference>
<comment type="caution">
    <text evidence="1">The sequence shown here is derived from an EMBL/GenBank/DDBJ whole genome shotgun (WGS) entry which is preliminary data.</text>
</comment>
<dbReference type="PANTHER" id="PTHR42648">
    <property type="entry name" value="TRANSPOSASE, PUTATIVE-RELATED"/>
    <property type="match status" value="1"/>
</dbReference>
<organism evidence="1">
    <name type="scientific">Tanacetum cinerariifolium</name>
    <name type="common">Dalmatian daisy</name>
    <name type="synonym">Chrysanthemum cinerariifolium</name>
    <dbReference type="NCBI Taxonomy" id="118510"/>
    <lineage>
        <taxon>Eukaryota</taxon>
        <taxon>Viridiplantae</taxon>
        <taxon>Streptophyta</taxon>
        <taxon>Embryophyta</taxon>
        <taxon>Tracheophyta</taxon>
        <taxon>Spermatophyta</taxon>
        <taxon>Magnoliopsida</taxon>
        <taxon>eudicotyledons</taxon>
        <taxon>Gunneridae</taxon>
        <taxon>Pentapetalae</taxon>
        <taxon>asterids</taxon>
        <taxon>campanulids</taxon>
        <taxon>Asterales</taxon>
        <taxon>Asteraceae</taxon>
        <taxon>Asteroideae</taxon>
        <taxon>Anthemideae</taxon>
        <taxon>Anthemidinae</taxon>
        <taxon>Tanacetum</taxon>
    </lineage>
</organism>